<feature type="region of interest" description="Disordered" evidence="1">
    <location>
        <begin position="192"/>
        <end position="225"/>
    </location>
</feature>
<dbReference type="EMBL" id="JAQQWL010000003">
    <property type="protein sequence ID" value="KAK8078874.1"/>
    <property type="molecule type" value="Genomic_DNA"/>
</dbReference>
<protein>
    <submittedName>
        <fullName evidence="2">Uncharacterized protein</fullName>
    </submittedName>
</protein>
<accession>A0ABR1W9L3</accession>
<dbReference type="RefSeq" id="XP_066719945.1">
    <property type="nucleotide sequence ID" value="XM_066854090.1"/>
</dbReference>
<reference evidence="2 3" key="1">
    <citation type="submission" date="2023-01" db="EMBL/GenBank/DDBJ databases">
        <title>Analysis of 21 Apiospora genomes using comparative genomics revels a genus with tremendous synthesis potential of carbohydrate active enzymes and secondary metabolites.</title>
        <authorList>
            <person name="Sorensen T."/>
        </authorList>
    </citation>
    <scope>NUCLEOTIDE SEQUENCE [LARGE SCALE GENOMIC DNA]</scope>
    <source>
        <strain evidence="2 3">CBS 135458</strain>
    </source>
</reference>
<dbReference type="GeneID" id="92087153"/>
<feature type="compositionally biased region" description="Basic and acidic residues" evidence="1">
    <location>
        <begin position="200"/>
        <end position="220"/>
    </location>
</feature>
<proteinExistence type="predicted"/>
<dbReference type="Proteomes" id="UP001480595">
    <property type="component" value="Unassembled WGS sequence"/>
</dbReference>
<sequence>MAPQSDESRISLLFDWWEEAVFEEYGYRSLVFDCEPSRVLLTREHQQLFRPVFHANSESHAVANTLFPRRLPVYSYTDNTTARARYRPGDFADQNPAVDDWSQPRLYHGRTVEPLPKVDPRKERLVRIFGEIPISLKYDHFLFYSSSSSCCILKNEFLDPSTDPSTPLSVSTMPSGEQSGAIRDRIKAAIRMPSEAAPLRPRDPDRVPPLRPEPRRRGADLSRAPYDQLIQLTRHGLPDVVSGVRTGAFKVNETHYGQRESSLSSTTRDT</sequence>
<evidence type="ECO:0000256" key="1">
    <source>
        <dbReference type="SAM" id="MobiDB-lite"/>
    </source>
</evidence>
<evidence type="ECO:0000313" key="2">
    <source>
        <dbReference type="EMBL" id="KAK8078874.1"/>
    </source>
</evidence>
<comment type="caution">
    <text evidence="2">The sequence shown here is derived from an EMBL/GenBank/DDBJ whole genome shotgun (WGS) entry which is preliminary data.</text>
</comment>
<evidence type="ECO:0000313" key="3">
    <source>
        <dbReference type="Proteomes" id="UP001480595"/>
    </source>
</evidence>
<keyword evidence="3" id="KW-1185">Reference proteome</keyword>
<gene>
    <name evidence="2" type="ORF">PG994_002681</name>
</gene>
<organism evidence="2 3">
    <name type="scientific">Apiospora phragmitis</name>
    <dbReference type="NCBI Taxonomy" id="2905665"/>
    <lineage>
        <taxon>Eukaryota</taxon>
        <taxon>Fungi</taxon>
        <taxon>Dikarya</taxon>
        <taxon>Ascomycota</taxon>
        <taxon>Pezizomycotina</taxon>
        <taxon>Sordariomycetes</taxon>
        <taxon>Xylariomycetidae</taxon>
        <taxon>Amphisphaeriales</taxon>
        <taxon>Apiosporaceae</taxon>
        <taxon>Apiospora</taxon>
    </lineage>
</organism>
<name>A0ABR1W9L3_9PEZI</name>